<evidence type="ECO:0000313" key="1">
    <source>
        <dbReference type="EMBL" id="ELP33695.1"/>
    </source>
</evidence>
<gene>
    <name evidence="1" type="ORF">RBSWK_02383</name>
</gene>
<dbReference type="EMBL" id="AMWG01000048">
    <property type="protein sequence ID" value="ELP33695.1"/>
    <property type="molecule type" value="Genomic_DNA"/>
</dbReference>
<comment type="caution">
    <text evidence="1">The sequence shown here is derived from an EMBL/GenBank/DDBJ whole genome shotgun (WGS) entry which is preliminary data.</text>
</comment>
<sequence length="48" mass="5291">MLFFGYEEIEGDGPTVNELRARAEDALGMSVVGGFTDMDEASLEEDEF</sequence>
<reference evidence="1 2" key="1">
    <citation type="journal article" date="2013" name="Mar. Genomics">
        <title>Expression of sulfatases in Rhodopirellula baltica and the diversity of sulfatases in the genus Rhodopirellula.</title>
        <authorList>
            <person name="Wegner C.E."/>
            <person name="Richter-Heitmann T."/>
            <person name="Klindworth A."/>
            <person name="Klockow C."/>
            <person name="Richter M."/>
            <person name="Achstetter T."/>
            <person name="Glockner F.O."/>
            <person name="Harder J."/>
        </authorList>
    </citation>
    <scope>NUCLEOTIDE SEQUENCE [LARGE SCALE GENOMIC DNA]</scope>
    <source>
        <strain evidence="1 2">SWK14</strain>
    </source>
</reference>
<accession>L7CIM4</accession>
<evidence type="ECO:0000313" key="2">
    <source>
        <dbReference type="Proteomes" id="UP000010959"/>
    </source>
</evidence>
<dbReference type="PATRIC" id="fig|993516.3.peg.2539"/>
<organism evidence="1 2">
    <name type="scientific">Rhodopirellula baltica SWK14</name>
    <dbReference type="NCBI Taxonomy" id="993516"/>
    <lineage>
        <taxon>Bacteria</taxon>
        <taxon>Pseudomonadati</taxon>
        <taxon>Planctomycetota</taxon>
        <taxon>Planctomycetia</taxon>
        <taxon>Pirellulales</taxon>
        <taxon>Pirellulaceae</taxon>
        <taxon>Rhodopirellula</taxon>
    </lineage>
</organism>
<protein>
    <submittedName>
        <fullName evidence="1">Uncharacterized protein</fullName>
    </submittedName>
</protein>
<dbReference type="Proteomes" id="UP000010959">
    <property type="component" value="Unassembled WGS sequence"/>
</dbReference>
<name>L7CIM4_RHOBT</name>
<proteinExistence type="predicted"/>
<dbReference type="AlphaFoldDB" id="L7CIM4"/>